<accession>A0A9P7W2I9</accession>
<dbReference type="GeneID" id="66101076"/>
<sequence length="164" mass="18934">MFQTDLTYVQHQRPQAHTVNGRGLSVISPQMWRHKDRDDPFPSDALKCSWHSSSIVNDIIASFSPPPWKRIVHLHRASPAHTSQNNSLQKVHSSNGPLEIEAGKLKKILDAIHRENVYLEKERRRLQEQLEELFLSVAHKNKQRAVRNSQLSALFSMLMMPKTQ</sequence>
<reference evidence="2" key="1">
    <citation type="submission" date="2020-11" db="EMBL/GenBank/DDBJ databases">
        <title>Adaptations for nitrogen fixation in a non-lichenized fungal sporocarp promotes dispersal by wood-feeding termites.</title>
        <authorList>
            <consortium name="DOE Joint Genome Institute"/>
            <person name="Koch R.A."/>
            <person name="Yoon G."/>
            <person name="Arayal U."/>
            <person name="Lail K."/>
            <person name="Amirebrahimi M."/>
            <person name="Labutti K."/>
            <person name="Lipzen A."/>
            <person name="Riley R."/>
            <person name="Barry K."/>
            <person name="Henrissat B."/>
            <person name="Grigoriev I.V."/>
            <person name="Herr J.R."/>
            <person name="Aime M.C."/>
        </authorList>
    </citation>
    <scope>NUCLEOTIDE SEQUENCE</scope>
    <source>
        <strain evidence="2">MCA 3950</strain>
    </source>
</reference>
<gene>
    <name evidence="2" type="ORF">BT62DRAFT_1071609</name>
</gene>
<dbReference type="AlphaFoldDB" id="A0A9P7W2I9"/>
<organism evidence="2 3">
    <name type="scientific">Guyanagaster necrorhizus</name>
    <dbReference type="NCBI Taxonomy" id="856835"/>
    <lineage>
        <taxon>Eukaryota</taxon>
        <taxon>Fungi</taxon>
        <taxon>Dikarya</taxon>
        <taxon>Basidiomycota</taxon>
        <taxon>Agaricomycotina</taxon>
        <taxon>Agaricomycetes</taxon>
        <taxon>Agaricomycetidae</taxon>
        <taxon>Agaricales</taxon>
        <taxon>Marasmiineae</taxon>
        <taxon>Physalacriaceae</taxon>
        <taxon>Guyanagaster</taxon>
    </lineage>
</organism>
<keyword evidence="1" id="KW-0175">Coiled coil</keyword>
<evidence type="ECO:0000313" key="2">
    <source>
        <dbReference type="EMBL" id="KAG7451002.1"/>
    </source>
</evidence>
<evidence type="ECO:0000313" key="3">
    <source>
        <dbReference type="Proteomes" id="UP000812287"/>
    </source>
</evidence>
<protein>
    <submittedName>
        <fullName evidence="2">Uncharacterized protein</fullName>
    </submittedName>
</protein>
<proteinExistence type="predicted"/>
<keyword evidence="3" id="KW-1185">Reference proteome</keyword>
<evidence type="ECO:0000256" key="1">
    <source>
        <dbReference type="SAM" id="Coils"/>
    </source>
</evidence>
<name>A0A9P7W2I9_9AGAR</name>
<comment type="caution">
    <text evidence="2">The sequence shown here is derived from an EMBL/GenBank/DDBJ whole genome shotgun (WGS) entry which is preliminary data.</text>
</comment>
<dbReference type="RefSeq" id="XP_043044502.1">
    <property type="nucleotide sequence ID" value="XM_043178782.1"/>
</dbReference>
<dbReference type="Proteomes" id="UP000812287">
    <property type="component" value="Unassembled WGS sequence"/>
</dbReference>
<dbReference type="EMBL" id="MU250525">
    <property type="protein sequence ID" value="KAG7451002.1"/>
    <property type="molecule type" value="Genomic_DNA"/>
</dbReference>
<feature type="coiled-coil region" evidence="1">
    <location>
        <begin position="109"/>
        <end position="143"/>
    </location>
</feature>